<dbReference type="PANTHER" id="PTHR33741">
    <property type="entry name" value="TRANSMEMBRANE PROTEIN DDB_G0269096-RELATED"/>
    <property type="match status" value="1"/>
</dbReference>
<keyword evidence="2" id="KW-0472">Membrane</keyword>
<evidence type="ECO:0000256" key="2">
    <source>
        <dbReference type="SAM" id="Phobius"/>
    </source>
</evidence>
<proteinExistence type="predicted"/>
<keyword evidence="2" id="KW-0812">Transmembrane</keyword>
<keyword evidence="2" id="KW-1133">Transmembrane helix</keyword>
<dbReference type="OrthoDB" id="2016548at2759"/>
<dbReference type="AlphaFoldDB" id="A0A397H3E2"/>
<dbReference type="InterPro" id="IPR058581">
    <property type="entry name" value="TM_HPP"/>
</dbReference>
<dbReference type="VEuPathDB" id="FungiDB:CDV56_106610"/>
<evidence type="ECO:0000313" key="4">
    <source>
        <dbReference type="EMBL" id="RHZ56156.1"/>
    </source>
</evidence>
<protein>
    <recommendedName>
        <fullName evidence="3">HPP transmembrane region domain-containing protein</fullName>
    </recommendedName>
</protein>
<evidence type="ECO:0000313" key="5">
    <source>
        <dbReference type="Proteomes" id="UP000215305"/>
    </source>
</evidence>
<accession>A0A397H3E2</accession>
<comment type="caution">
    <text evidence="4">The sequence shown here is derived from an EMBL/GenBank/DDBJ whole genome shotgun (WGS) entry which is preliminary data.</text>
</comment>
<dbReference type="RefSeq" id="XP_026614588.1">
    <property type="nucleotide sequence ID" value="XM_026760229.1"/>
</dbReference>
<feature type="transmembrane region" description="Helical" evidence="2">
    <location>
        <begin position="141"/>
        <end position="160"/>
    </location>
</feature>
<dbReference type="EMBL" id="NKHU02000092">
    <property type="protein sequence ID" value="RHZ56156.1"/>
    <property type="molecule type" value="Genomic_DNA"/>
</dbReference>
<reference evidence="4" key="1">
    <citation type="submission" date="2018-08" db="EMBL/GenBank/DDBJ databases">
        <title>Draft genome sequence of azole-resistant Aspergillus thermomutatus (Neosartorya pseudofischeri) strain HMR AF 39, isolated from a human nasal aspirate.</title>
        <authorList>
            <person name="Parent-Michaud M."/>
            <person name="Dufresne P.J."/>
            <person name="Fournier E."/>
            <person name="Martineau C."/>
            <person name="Moreira S."/>
            <person name="Perkins V."/>
            <person name="De Repentigny L."/>
            <person name="Dufresne S.F."/>
        </authorList>
    </citation>
    <scope>NUCLEOTIDE SEQUENCE [LARGE SCALE GENOMIC DNA]</scope>
    <source>
        <strain evidence="4">HMR AF 39</strain>
    </source>
</reference>
<dbReference type="PANTHER" id="PTHR33741:SF5">
    <property type="entry name" value="TRANSMEMBRANE PROTEIN DDB_G0269096-RELATED"/>
    <property type="match status" value="1"/>
</dbReference>
<evidence type="ECO:0000259" key="3">
    <source>
        <dbReference type="Pfam" id="PF04982"/>
    </source>
</evidence>
<dbReference type="STRING" id="41047.A0A397H3E2"/>
<sequence length="306" mass="33737">MIHSMKLPSAQEIDFDIDRYLNRYLPRSQLHRLPRPISRFLGYRHVPQPEVGNLLVCAWAFVGAFTGLILVMGVFKTSETIQSHHPPIIVASLGATAILDYQTIQSPLAQPRSSILGQVLGAVVGVGITKLFMLRSDFESLRWIAGAVCTALASAVMGLTNTVHPPGGATALLAAVDPTISAMGWFFVPLVLIGSLLLLGCAVVVNNIQRQFPMFWWTPRDVGKQRKGPDIEKSSEVPEEPQVRRRSRAVELLRENAIIITPQNVVIPEGFMLGLEEKGILEVLRDRLRNPVEYDSSVEDHSSSDS</sequence>
<name>A0A397H3E2_ASPTH</name>
<dbReference type="Pfam" id="PF04982">
    <property type="entry name" value="TM_HPP"/>
    <property type="match status" value="1"/>
</dbReference>
<feature type="transmembrane region" description="Helical" evidence="2">
    <location>
        <begin position="116"/>
        <end position="134"/>
    </location>
</feature>
<gene>
    <name evidence="4" type="ORF">CDV56_106610</name>
</gene>
<keyword evidence="5" id="KW-1185">Reference proteome</keyword>
<feature type="region of interest" description="Disordered" evidence="1">
    <location>
        <begin position="222"/>
        <end position="242"/>
    </location>
</feature>
<evidence type="ECO:0000256" key="1">
    <source>
        <dbReference type="SAM" id="MobiDB-lite"/>
    </source>
</evidence>
<feature type="compositionally biased region" description="Basic and acidic residues" evidence="1">
    <location>
        <begin position="222"/>
        <end position="236"/>
    </location>
</feature>
<feature type="transmembrane region" description="Helical" evidence="2">
    <location>
        <begin position="180"/>
        <end position="205"/>
    </location>
</feature>
<dbReference type="InterPro" id="IPR007065">
    <property type="entry name" value="HPP"/>
</dbReference>
<dbReference type="GeneID" id="38128584"/>
<feature type="domain" description="HPP transmembrane region" evidence="3">
    <location>
        <begin position="51"/>
        <end position="213"/>
    </location>
</feature>
<organism evidence="4 5">
    <name type="scientific">Aspergillus thermomutatus</name>
    <name type="common">Neosartorya pseudofischeri</name>
    <dbReference type="NCBI Taxonomy" id="41047"/>
    <lineage>
        <taxon>Eukaryota</taxon>
        <taxon>Fungi</taxon>
        <taxon>Dikarya</taxon>
        <taxon>Ascomycota</taxon>
        <taxon>Pezizomycotina</taxon>
        <taxon>Eurotiomycetes</taxon>
        <taxon>Eurotiomycetidae</taxon>
        <taxon>Eurotiales</taxon>
        <taxon>Aspergillaceae</taxon>
        <taxon>Aspergillus</taxon>
        <taxon>Aspergillus subgen. Fumigati</taxon>
    </lineage>
</organism>
<feature type="transmembrane region" description="Helical" evidence="2">
    <location>
        <begin position="51"/>
        <end position="75"/>
    </location>
</feature>
<dbReference type="Proteomes" id="UP000215305">
    <property type="component" value="Unassembled WGS sequence"/>
</dbReference>